<dbReference type="Proteomes" id="UP000540568">
    <property type="component" value="Unassembled WGS sequence"/>
</dbReference>
<proteinExistence type="predicted"/>
<evidence type="ECO:0000313" key="2">
    <source>
        <dbReference type="Proteomes" id="UP000540568"/>
    </source>
</evidence>
<evidence type="ECO:0000313" key="1">
    <source>
        <dbReference type="EMBL" id="MBA8811176.1"/>
    </source>
</evidence>
<dbReference type="RefSeq" id="WP_182620347.1">
    <property type="nucleotide sequence ID" value="NZ_BAAATF010000009.1"/>
</dbReference>
<organism evidence="1 2">
    <name type="scientific">Promicromonospora sukumoe</name>
    <dbReference type="NCBI Taxonomy" id="88382"/>
    <lineage>
        <taxon>Bacteria</taxon>
        <taxon>Bacillati</taxon>
        <taxon>Actinomycetota</taxon>
        <taxon>Actinomycetes</taxon>
        <taxon>Micrococcales</taxon>
        <taxon>Promicromonosporaceae</taxon>
        <taxon>Promicromonospora</taxon>
    </lineage>
</organism>
<accession>A0A7W3JE51</accession>
<dbReference type="EMBL" id="JACGWV010000003">
    <property type="protein sequence ID" value="MBA8811176.1"/>
    <property type="molecule type" value="Genomic_DNA"/>
</dbReference>
<reference evidence="1 2" key="1">
    <citation type="submission" date="2020-07" db="EMBL/GenBank/DDBJ databases">
        <title>Sequencing the genomes of 1000 actinobacteria strains.</title>
        <authorList>
            <person name="Klenk H.-P."/>
        </authorList>
    </citation>
    <scope>NUCLEOTIDE SEQUENCE [LARGE SCALE GENOMIC DNA]</scope>
    <source>
        <strain evidence="1 2">DSM 44121</strain>
    </source>
</reference>
<gene>
    <name evidence="1" type="ORF">FHX71_005183</name>
</gene>
<keyword evidence="2" id="KW-1185">Reference proteome</keyword>
<protein>
    <submittedName>
        <fullName evidence="1">Uncharacterized protein</fullName>
    </submittedName>
</protein>
<comment type="caution">
    <text evidence="1">The sequence shown here is derived from an EMBL/GenBank/DDBJ whole genome shotgun (WGS) entry which is preliminary data.</text>
</comment>
<name>A0A7W3JE51_9MICO</name>
<dbReference type="AlphaFoldDB" id="A0A7W3JE51"/>
<sequence>MTTGPGDGDVMPRTEQEAWWQVSGCLGEAIDALAWALTVFPQSPTDPATADQYDRMDRASAALVEQLDETKRRLGQKEMG</sequence>